<evidence type="ECO:0000313" key="1">
    <source>
        <dbReference type="EMBL" id="RCK80961.1"/>
    </source>
</evidence>
<name>A0A367ZUE6_9BACT</name>
<dbReference type="AlphaFoldDB" id="A0A367ZUE6"/>
<reference evidence="1 2" key="1">
    <citation type="submission" date="2018-05" db="EMBL/GenBank/DDBJ databases">
        <title>A metagenomic window into the 2 km-deep terrestrial subsurface aquifer revealed taxonomically and functionally diverse microbial community comprising novel uncultured bacterial lineages.</title>
        <authorList>
            <person name="Kadnikov V.V."/>
            <person name="Mardanov A.V."/>
            <person name="Beletsky A.V."/>
            <person name="Banks D."/>
            <person name="Pimenov N.V."/>
            <person name="Frank Y.A."/>
            <person name="Karnachuk O.V."/>
            <person name="Ravin N.V."/>
        </authorList>
    </citation>
    <scope>NUCLEOTIDE SEQUENCE [LARGE SCALE GENOMIC DNA]</scope>
    <source>
        <strain evidence="1">BY5</strain>
    </source>
</reference>
<comment type="caution">
    <text evidence="1">The sequence shown here is derived from an EMBL/GenBank/DDBJ whole genome shotgun (WGS) entry which is preliminary data.</text>
</comment>
<proteinExistence type="predicted"/>
<accession>A0A367ZUE6</accession>
<dbReference type="Proteomes" id="UP000252355">
    <property type="component" value="Unassembled WGS sequence"/>
</dbReference>
<evidence type="ECO:0000313" key="2">
    <source>
        <dbReference type="Proteomes" id="UP000252355"/>
    </source>
</evidence>
<dbReference type="Gene3D" id="2.130.10.10">
    <property type="entry name" value="YVTN repeat-like/Quinoprotein amine dehydrogenase"/>
    <property type="match status" value="1"/>
</dbReference>
<protein>
    <submittedName>
        <fullName evidence="1">Histidine kinase/response regulator hybrid protein</fullName>
    </submittedName>
</protein>
<dbReference type="EMBL" id="QOQW01000003">
    <property type="protein sequence ID" value="RCK80961.1"/>
    <property type="molecule type" value="Genomic_DNA"/>
</dbReference>
<gene>
    <name evidence="1" type="ORF">OZSIB_2338</name>
</gene>
<dbReference type="InterPro" id="IPR015943">
    <property type="entry name" value="WD40/YVTN_repeat-like_dom_sf"/>
</dbReference>
<dbReference type="GO" id="GO:0016301">
    <property type="term" value="F:kinase activity"/>
    <property type="evidence" value="ECO:0007669"/>
    <property type="project" value="UniProtKB-KW"/>
</dbReference>
<organism evidence="1 2">
    <name type="scientific">Candidatus Ozemobacter sibiricus</name>
    <dbReference type="NCBI Taxonomy" id="2268124"/>
    <lineage>
        <taxon>Bacteria</taxon>
        <taxon>Candidatus Ozemobacteria</taxon>
        <taxon>Candidatus Ozemobacterales</taxon>
        <taxon>Candidatus Ozemobacteraceae</taxon>
        <taxon>Candidatus Ozemobacter</taxon>
    </lineage>
</organism>
<dbReference type="SUPFAM" id="SSF63829">
    <property type="entry name" value="Calcium-dependent phosphotriesterase"/>
    <property type="match status" value="1"/>
</dbReference>
<keyword evidence="1" id="KW-0418">Kinase</keyword>
<sequence>MNQSLCSARVLPRARSDRRARDPLADTIGRPCAPLLVAVLALCLTPWSPGFAQAGFDIKSRLSVQTPSDPVLAKARIDSVFLASTTVLWGTSAGLFIERPDGTGTWWNAGNAPFKLEEFVAVAARAPNELWVAVRNPAAGQGLFLYDGTRWQRFHPSLNEMLSELTNCLLVDARNRLWVGYEERGIDRFIGEGYGTKTLRLFGGLKVKDGLLPGSVNSLAESGGRIWVGSTSGLCRFDPDSEHKTSFESWTFERGFPDHAVWAVIPYGNGRVACGTDQGFVVPDGEGWKLIGRADGLATVPVKAIATERGRLWVGHNEGLQVYENGRLSALLYTPDLLPAQPVRCLAARELPDGTSRLFVGTEAGARVFTVR</sequence>
<keyword evidence="1" id="KW-0808">Transferase</keyword>